<dbReference type="PROSITE" id="PS50157">
    <property type="entry name" value="ZINC_FINGER_C2H2_2"/>
    <property type="match status" value="1"/>
</dbReference>
<dbReference type="Proteomes" id="UP000765891">
    <property type="component" value="Unassembled WGS sequence"/>
</dbReference>
<organism evidence="2 3">
    <name type="scientific">Halarchaeum rubridurum</name>
    <dbReference type="NCBI Taxonomy" id="489911"/>
    <lineage>
        <taxon>Archaea</taxon>
        <taxon>Methanobacteriati</taxon>
        <taxon>Methanobacteriota</taxon>
        <taxon>Stenosarchaea group</taxon>
        <taxon>Halobacteria</taxon>
        <taxon>Halobacteriales</taxon>
        <taxon>Halobacteriaceae</taxon>
    </lineage>
</organism>
<protein>
    <submittedName>
        <fullName evidence="2">Putative C2H2 Zn-finger protein</fullName>
    </submittedName>
</protein>
<dbReference type="InterPro" id="IPR013087">
    <property type="entry name" value="Znf_C2H2_type"/>
</dbReference>
<reference evidence="2" key="1">
    <citation type="submission" date="2021-03" db="EMBL/GenBank/DDBJ databases">
        <title>Genomic Encyclopedia of Type Strains, Phase IV (KMG-IV): sequencing the most valuable type-strain genomes for metagenomic binning, comparative biology and taxonomic classification.</title>
        <authorList>
            <person name="Goeker M."/>
        </authorList>
    </citation>
    <scope>NUCLEOTIDE SEQUENCE</scope>
    <source>
        <strain evidence="2">DSM 22443</strain>
    </source>
</reference>
<dbReference type="RefSeq" id="WP_268237638.1">
    <property type="nucleotide sequence ID" value="NZ_BMOO01000003.1"/>
</dbReference>
<dbReference type="AlphaFoldDB" id="A0A8T4GJ18"/>
<evidence type="ECO:0000313" key="2">
    <source>
        <dbReference type="EMBL" id="MBP1953520.1"/>
    </source>
</evidence>
<dbReference type="EMBL" id="JAGGKO010000001">
    <property type="protein sequence ID" value="MBP1953520.1"/>
    <property type="molecule type" value="Genomic_DNA"/>
</dbReference>
<comment type="caution">
    <text evidence="2">The sequence shown here is derived from an EMBL/GenBank/DDBJ whole genome shotgun (WGS) entry which is preliminary data.</text>
</comment>
<proteinExistence type="predicted"/>
<accession>A0A8T4GJ18</accession>
<feature type="domain" description="C2H2-type" evidence="1">
    <location>
        <begin position="13"/>
        <end position="40"/>
    </location>
</feature>
<sequence length="44" mass="5252">MVEETQRDDMTWYRCEKCGLMFDSKDDATQHEETCDAEDPSYLQ</sequence>
<dbReference type="InterPro" id="IPR055552">
    <property type="entry name" value="DUF7128"/>
</dbReference>
<evidence type="ECO:0000313" key="3">
    <source>
        <dbReference type="Proteomes" id="UP000765891"/>
    </source>
</evidence>
<gene>
    <name evidence="2" type="ORF">J2752_000401</name>
</gene>
<dbReference type="Pfam" id="PF23447">
    <property type="entry name" value="DUF7128"/>
    <property type="match status" value="1"/>
</dbReference>
<evidence type="ECO:0000259" key="1">
    <source>
        <dbReference type="PROSITE" id="PS50157"/>
    </source>
</evidence>
<name>A0A8T4GJ18_9EURY</name>